<proteinExistence type="predicted"/>
<comment type="caution">
    <text evidence="2">The sequence shown here is derived from an EMBL/GenBank/DDBJ whole genome shotgun (WGS) entry which is preliminary data.</text>
</comment>
<protein>
    <submittedName>
        <fullName evidence="2">Uncharacterized protein</fullName>
    </submittedName>
</protein>
<evidence type="ECO:0000313" key="2">
    <source>
        <dbReference type="EMBL" id="GBL87237.1"/>
    </source>
</evidence>
<accession>A0A4Y2B612</accession>
<feature type="region of interest" description="Disordered" evidence="1">
    <location>
        <begin position="96"/>
        <end position="151"/>
    </location>
</feature>
<sequence>MARRETHPQTMTFPPLCFIAVIWNLGSKRVSWGRRIHCIPSVRNNMYLLSSLQRTSSHSFFGPVLERLLPFHKRLAILRRDQRFLDGLQQSSCLKPTPDSTNRWFRGSQSSRAMSTAVRRGLTRERRKSFLSKKRDVERGRPDLRTFGTPP</sequence>
<gene>
    <name evidence="2" type="ORF">AVEN_270514_1</name>
</gene>
<organism evidence="2 3">
    <name type="scientific">Araneus ventricosus</name>
    <name type="common">Orbweaver spider</name>
    <name type="synonym">Epeira ventricosa</name>
    <dbReference type="NCBI Taxonomy" id="182803"/>
    <lineage>
        <taxon>Eukaryota</taxon>
        <taxon>Metazoa</taxon>
        <taxon>Ecdysozoa</taxon>
        <taxon>Arthropoda</taxon>
        <taxon>Chelicerata</taxon>
        <taxon>Arachnida</taxon>
        <taxon>Araneae</taxon>
        <taxon>Araneomorphae</taxon>
        <taxon>Entelegynae</taxon>
        <taxon>Araneoidea</taxon>
        <taxon>Araneidae</taxon>
        <taxon>Araneus</taxon>
    </lineage>
</organism>
<dbReference type="Proteomes" id="UP000499080">
    <property type="component" value="Unassembled WGS sequence"/>
</dbReference>
<feature type="compositionally biased region" description="Polar residues" evidence="1">
    <location>
        <begin position="96"/>
        <end position="114"/>
    </location>
</feature>
<keyword evidence="3" id="KW-1185">Reference proteome</keyword>
<feature type="compositionally biased region" description="Basic and acidic residues" evidence="1">
    <location>
        <begin position="133"/>
        <end position="144"/>
    </location>
</feature>
<reference evidence="2 3" key="1">
    <citation type="journal article" date="2019" name="Sci. Rep.">
        <title>Orb-weaving spider Araneus ventricosus genome elucidates the spidroin gene catalogue.</title>
        <authorList>
            <person name="Kono N."/>
            <person name="Nakamura H."/>
            <person name="Ohtoshi R."/>
            <person name="Moran D.A.P."/>
            <person name="Shinohara A."/>
            <person name="Yoshida Y."/>
            <person name="Fujiwara M."/>
            <person name="Mori M."/>
            <person name="Tomita M."/>
            <person name="Arakawa K."/>
        </authorList>
    </citation>
    <scope>NUCLEOTIDE SEQUENCE [LARGE SCALE GENOMIC DNA]</scope>
</reference>
<dbReference type="EMBL" id="BGPR01000052">
    <property type="protein sequence ID" value="GBL87237.1"/>
    <property type="molecule type" value="Genomic_DNA"/>
</dbReference>
<dbReference type="AlphaFoldDB" id="A0A4Y2B612"/>
<name>A0A4Y2B612_ARAVE</name>
<evidence type="ECO:0000313" key="3">
    <source>
        <dbReference type="Proteomes" id="UP000499080"/>
    </source>
</evidence>
<evidence type="ECO:0000256" key="1">
    <source>
        <dbReference type="SAM" id="MobiDB-lite"/>
    </source>
</evidence>